<protein>
    <submittedName>
        <fullName evidence="2">Uncharacterized protein</fullName>
    </submittedName>
</protein>
<name>A0A2V0PHX1_9CHLO</name>
<feature type="chain" id="PRO_5016112426" evidence="1">
    <location>
        <begin position="26"/>
        <end position="147"/>
    </location>
</feature>
<comment type="caution">
    <text evidence="2">The sequence shown here is derived from an EMBL/GenBank/DDBJ whole genome shotgun (WGS) entry which is preliminary data.</text>
</comment>
<proteinExistence type="predicted"/>
<dbReference type="AlphaFoldDB" id="A0A2V0PHX1"/>
<feature type="signal peptide" evidence="1">
    <location>
        <begin position="1"/>
        <end position="25"/>
    </location>
</feature>
<organism evidence="2 3">
    <name type="scientific">Raphidocelis subcapitata</name>
    <dbReference type="NCBI Taxonomy" id="307507"/>
    <lineage>
        <taxon>Eukaryota</taxon>
        <taxon>Viridiplantae</taxon>
        <taxon>Chlorophyta</taxon>
        <taxon>core chlorophytes</taxon>
        <taxon>Chlorophyceae</taxon>
        <taxon>CS clade</taxon>
        <taxon>Sphaeropleales</taxon>
        <taxon>Selenastraceae</taxon>
        <taxon>Raphidocelis</taxon>
    </lineage>
</organism>
<keyword evidence="1" id="KW-0732">Signal</keyword>
<keyword evidence="3" id="KW-1185">Reference proteome</keyword>
<evidence type="ECO:0000256" key="1">
    <source>
        <dbReference type="SAM" id="SignalP"/>
    </source>
</evidence>
<dbReference type="EMBL" id="BDRX01000088">
    <property type="protein sequence ID" value="GBF96867.1"/>
    <property type="molecule type" value="Genomic_DNA"/>
</dbReference>
<sequence>MAGAKALTVWLVLAILASNPLQAVGKTCNIRRCIAPCNRTCCIKNEPAPCTFYASPLGQTITINIACMEASDPRVAPTALAWWGMSEDDVATIAREMNDVAAVSGGAAERALLGDGGGGADAAAAPPALGEGARRGWLARLKSGGGG</sequence>
<accession>A0A2V0PHX1</accession>
<evidence type="ECO:0000313" key="3">
    <source>
        <dbReference type="Proteomes" id="UP000247498"/>
    </source>
</evidence>
<evidence type="ECO:0000313" key="2">
    <source>
        <dbReference type="EMBL" id="GBF96867.1"/>
    </source>
</evidence>
<dbReference type="InParanoid" id="A0A2V0PHX1"/>
<reference evidence="2 3" key="1">
    <citation type="journal article" date="2018" name="Sci. Rep.">
        <title>Raphidocelis subcapitata (=Pseudokirchneriella subcapitata) provides an insight into genome evolution and environmental adaptations in the Sphaeropleales.</title>
        <authorList>
            <person name="Suzuki S."/>
            <person name="Yamaguchi H."/>
            <person name="Nakajima N."/>
            <person name="Kawachi M."/>
        </authorList>
    </citation>
    <scope>NUCLEOTIDE SEQUENCE [LARGE SCALE GENOMIC DNA]</scope>
    <source>
        <strain evidence="2 3">NIES-35</strain>
    </source>
</reference>
<dbReference type="Proteomes" id="UP000247498">
    <property type="component" value="Unassembled WGS sequence"/>
</dbReference>
<gene>
    <name evidence="2" type="ORF">Rsub_09872</name>
</gene>